<evidence type="ECO:0000313" key="3">
    <source>
        <dbReference type="Proteomes" id="UP000179113"/>
    </source>
</evidence>
<proteinExistence type="inferred from homology"/>
<dbReference type="Gene3D" id="3.40.1350.10">
    <property type="match status" value="1"/>
</dbReference>
<dbReference type="Pfam" id="PF02021">
    <property type="entry name" value="UPF0102"/>
    <property type="match status" value="1"/>
</dbReference>
<protein>
    <submittedName>
        <fullName evidence="2">Uncharacterized protein</fullName>
    </submittedName>
</protein>
<evidence type="ECO:0000313" key="2">
    <source>
        <dbReference type="EMBL" id="OGC69750.1"/>
    </source>
</evidence>
<comment type="caution">
    <text evidence="2">The sequence shown here is derived from an EMBL/GenBank/DDBJ whole genome shotgun (WGS) entry which is preliminary data.</text>
</comment>
<dbReference type="InterPro" id="IPR011335">
    <property type="entry name" value="Restrct_endonuc-II-like"/>
</dbReference>
<gene>
    <name evidence="2" type="ORF">A2415_04715</name>
</gene>
<organism evidence="2 3">
    <name type="scientific">candidate division WWE3 bacterium RIFOXYC1_FULL_39_7</name>
    <dbReference type="NCBI Taxonomy" id="1802643"/>
    <lineage>
        <taxon>Bacteria</taxon>
        <taxon>Katanobacteria</taxon>
    </lineage>
</organism>
<evidence type="ECO:0000256" key="1">
    <source>
        <dbReference type="ARBA" id="ARBA00006738"/>
    </source>
</evidence>
<accession>A0A1F4WK33</accession>
<name>A0A1F4WK33_UNCKA</name>
<dbReference type="EMBL" id="MEWA01000018">
    <property type="protein sequence ID" value="OGC69750.1"/>
    <property type="molecule type" value="Genomic_DNA"/>
</dbReference>
<dbReference type="Proteomes" id="UP000179113">
    <property type="component" value="Unassembled WGS sequence"/>
</dbReference>
<dbReference type="GO" id="GO:0003676">
    <property type="term" value="F:nucleic acid binding"/>
    <property type="evidence" value="ECO:0007669"/>
    <property type="project" value="InterPro"/>
</dbReference>
<dbReference type="AlphaFoldDB" id="A0A1F4WK33"/>
<dbReference type="PANTHER" id="PTHR34039:SF1">
    <property type="entry name" value="UPF0102 PROTEIN YRAN"/>
    <property type="match status" value="1"/>
</dbReference>
<comment type="similarity">
    <text evidence="1">Belongs to the UPF0102 family.</text>
</comment>
<dbReference type="InterPro" id="IPR011856">
    <property type="entry name" value="tRNA_endonuc-like_dom_sf"/>
</dbReference>
<sequence length="122" mass="14786">MIPVSTRQKGKVGEIIGRRYLELKGYRHVTSNWYCNYGEIDHIFTYNSILIFTEVKFVTNVNYCRPEDLFNYRKRAKFQRAIRIFLNKYRSKVFKWRADLVCITQDEQRFWIQHYCNVLGTG</sequence>
<dbReference type="PANTHER" id="PTHR34039">
    <property type="entry name" value="UPF0102 PROTEIN YRAN"/>
    <property type="match status" value="1"/>
</dbReference>
<dbReference type="SUPFAM" id="SSF52980">
    <property type="entry name" value="Restriction endonuclease-like"/>
    <property type="match status" value="1"/>
</dbReference>
<dbReference type="InterPro" id="IPR003509">
    <property type="entry name" value="UPF0102_YraN-like"/>
</dbReference>
<reference evidence="2 3" key="1">
    <citation type="journal article" date="2016" name="Nat. Commun.">
        <title>Thousands of microbial genomes shed light on interconnected biogeochemical processes in an aquifer system.</title>
        <authorList>
            <person name="Anantharaman K."/>
            <person name="Brown C.T."/>
            <person name="Hug L.A."/>
            <person name="Sharon I."/>
            <person name="Castelle C.J."/>
            <person name="Probst A.J."/>
            <person name="Thomas B.C."/>
            <person name="Singh A."/>
            <person name="Wilkins M.J."/>
            <person name="Karaoz U."/>
            <person name="Brodie E.L."/>
            <person name="Williams K.H."/>
            <person name="Hubbard S.S."/>
            <person name="Banfield J.F."/>
        </authorList>
    </citation>
    <scope>NUCLEOTIDE SEQUENCE [LARGE SCALE GENOMIC DNA]</scope>
</reference>